<evidence type="ECO:0000256" key="7">
    <source>
        <dbReference type="ARBA" id="ARBA00048696"/>
    </source>
</evidence>
<dbReference type="GO" id="GO:0005524">
    <property type="term" value="F:ATP binding"/>
    <property type="evidence" value="ECO:0007669"/>
    <property type="project" value="UniProtKB-KW"/>
</dbReference>
<reference evidence="9 11" key="1">
    <citation type="journal article" date="2017" name="BMC Genomics">
        <title>Comparative genomic and phylogenomic analyses of the Bifidobacteriaceae family.</title>
        <authorList>
            <person name="Lugli G.A."/>
            <person name="Milani C."/>
            <person name="Turroni F."/>
            <person name="Duranti S."/>
            <person name="Mancabelli L."/>
            <person name="Mangifesta M."/>
            <person name="Ferrario C."/>
            <person name="Modesto M."/>
            <person name="Mattarelli P."/>
            <person name="Jiri K."/>
            <person name="van Sinderen D."/>
            <person name="Ventura M."/>
        </authorList>
    </citation>
    <scope>NUCLEOTIDE SEQUENCE [LARGE SCALE GENOMIC DNA]</scope>
    <source>
        <strain evidence="9 11">DSM 100216</strain>
    </source>
</reference>
<evidence type="ECO:0000256" key="6">
    <source>
        <dbReference type="ARBA" id="ARBA00047939"/>
    </source>
</evidence>
<dbReference type="PANTHER" id="PTHR39560">
    <property type="entry name" value="PROTEIN ADENYLYLTRANSFERASE FIC-RELATED"/>
    <property type="match status" value="1"/>
</dbReference>
<reference evidence="10 12" key="2">
    <citation type="submission" date="2020-10" db="EMBL/GenBank/DDBJ databases">
        <title>Genome sequencing of Bifidobacterium eulemuris_DSMZ_100216.</title>
        <authorList>
            <person name="Kim J."/>
        </authorList>
    </citation>
    <scope>NUCLEOTIDE SEQUENCE [LARGE SCALE GENOMIC DNA]</scope>
    <source>
        <strain evidence="10 12">DSM 100216</strain>
    </source>
</reference>
<evidence type="ECO:0000313" key="12">
    <source>
        <dbReference type="Proteomes" id="UP000593943"/>
    </source>
</evidence>
<dbReference type="EC" id="2.7.7.108" evidence="5"/>
<evidence type="ECO:0000313" key="10">
    <source>
        <dbReference type="EMBL" id="QOL31600.1"/>
    </source>
</evidence>
<evidence type="ECO:0000256" key="4">
    <source>
        <dbReference type="ARBA" id="ARBA00022840"/>
    </source>
</evidence>
<dbReference type="PANTHER" id="PTHR39560:SF1">
    <property type="entry name" value="PROTEIN ADENYLYLTRANSFERASE FIC-RELATED"/>
    <property type="match status" value="1"/>
</dbReference>
<evidence type="ECO:0000313" key="9">
    <source>
        <dbReference type="EMBL" id="OZG67693.1"/>
    </source>
</evidence>
<gene>
    <name evidence="10" type="ORF">BE0216_03340</name>
    <name evidence="9" type="ORF">BEUL_1365</name>
</gene>
<sequence>MDNDDYIVQPSKGTERSRAYGWSVGFGLQRADGLMPSEYARSTAQANIVGEIDYQTVGAMLRDYHAANPDERSHMEADIVASRISQLLQSPTFSFAPAALRTIHRFLFADALNPDWVGVWRNEVIVKQEPVLLGKSVAYAAPADIEPTLDYDFQEERKRQRDYDRLSDQQTADSVFAFVSGIWQIHPFREGNTRTCAVFAIQYLRFLGFTVDNRPFQDHAQYFRDALALCNASSRILRSSDELQTFEQHVLFGADEPLPDLRALAAQRTDITDTDPDDLFNGIARRP</sequence>
<dbReference type="EMBL" id="MWWZ01000007">
    <property type="protein sequence ID" value="OZG67693.1"/>
    <property type="molecule type" value="Genomic_DNA"/>
</dbReference>
<dbReference type="GO" id="GO:0051302">
    <property type="term" value="P:regulation of cell division"/>
    <property type="evidence" value="ECO:0007669"/>
    <property type="project" value="TreeGrafter"/>
</dbReference>
<comment type="catalytic activity">
    <reaction evidence="6">
        <text>L-threonyl-[protein] + ATP = 3-O-(5'-adenylyl)-L-threonyl-[protein] + diphosphate</text>
        <dbReference type="Rhea" id="RHEA:54292"/>
        <dbReference type="Rhea" id="RHEA-COMP:11060"/>
        <dbReference type="Rhea" id="RHEA-COMP:13847"/>
        <dbReference type="ChEBI" id="CHEBI:30013"/>
        <dbReference type="ChEBI" id="CHEBI:30616"/>
        <dbReference type="ChEBI" id="CHEBI:33019"/>
        <dbReference type="ChEBI" id="CHEBI:138113"/>
        <dbReference type="EC" id="2.7.7.108"/>
    </reaction>
</comment>
<dbReference type="SUPFAM" id="SSF140931">
    <property type="entry name" value="Fic-like"/>
    <property type="match status" value="1"/>
</dbReference>
<dbReference type="EMBL" id="CP062938">
    <property type="protein sequence ID" value="QOL31600.1"/>
    <property type="molecule type" value="Genomic_DNA"/>
</dbReference>
<dbReference type="Gene3D" id="1.10.3290.10">
    <property type="entry name" value="Fido-like domain"/>
    <property type="match status" value="1"/>
</dbReference>
<evidence type="ECO:0000259" key="8">
    <source>
        <dbReference type="PROSITE" id="PS51459"/>
    </source>
</evidence>
<dbReference type="PROSITE" id="PS51459">
    <property type="entry name" value="FIDO"/>
    <property type="match status" value="1"/>
</dbReference>
<feature type="domain" description="Fido" evidence="8">
    <location>
        <begin position="95"/>
        <end position="249"/>
    </location>
</feature>
<keyword evidence="4" id="KW-0067">ATP-binding</keyword>
<evidence type="ECO:0000313" key="11">
    <source>
        <dbReference type="Proteomes" id="UP000216057"/>
    </source>
</evidence>
<keyword evidence="12" id="KW-1185">Reference proteome</keyword>
<keyword evidence="2" id="KW-0548">Nucleotidyltransferase</keyword>
<dbReference type="InterPro" id="IPR003812">
    <property type="entry name" value="Fido"/>
</dbReference>
<dbReference type="Proteomes" id="UP000216057">
    <property type="component" value="Unassembled WGS sequence"/>
</dbReference>
<accession>A0A261G907</accession>
<dbReference type="InterPro" id="IPR036597">
    <property type="entry name" value="Fido-like_dom_sf"/>
</dbReference>
<evidence type="ECO:0000256" key="5">
    <source>
        <dbReference type="ARBA" id="ARBA00034531"/>
    </source>
</evidence>
<dbReference type="RefSeq" id="WP_158217215.1">
    <property type="nucleotide sequence ID" value="NZ_CP062938.1"/>
</dbReference>
<protein>
    <recommendedName>
        <fullName evidence="5">protein adenylyltransferase</fullName>
        <ecNumber evidence="5">2.7.7.108</ecNumber>
    </recommendedName>
</protein>
<keyword evidence="1" id="KW-0808">Transferase</keyword>
<name>A0A261G907_9BIFI</name>
<organism evidence="9 11">
    <name type="scientific">Bifidobacterium eulemuris</name>
    <dbReference type="NCBI Taxonomy" id="1765219"/>
    <lineage>
        <taxon>Bacteria</taxon>
        <taxon>Bacillati</taxon>
        <taxon>Actinomycetota</taxon>
        <taxon>Actinomycetes</taxon>
        <taxon>Bifidobacteriales</taxon>
        <taxon>Bifidobacteriaceae</taxon>
        <taxon>Bifidobacterium</taxon>
    </lineage>
</organism>
<keyword evidence="3" id="KW-0547">Nucleotide-binding</keyword>
<evidence type="ECO:0000256" key="1">
    <source>
        <dbReference type="ARBA" id="ARBA00022679"/>
    </source>
</evidence>
<evidence type="ECO:0000256" key="3">
    <source>
        <dbReference type="ARBA" id="ARBA00022741"/>
    </source>
</evidence>
<comment type="catalytic activity">
    <reaction evidence="7">
        <text>L-tyrosyl-[protein] + ATP = O-(5'-adenylyl)-L-tyrosyl-[protein] + diphosphate</text>
        <dbReference type="Rhea" id="RHEA:54288"/>
        <dbReference type="Rhea" id="RHEA-COMP:10136"/>
        <dbReference type="Rhea" id="RHEA-COMP:13846"/>
        <dbReference type="ChEBI" id="CHEBI:30616"/>
        <dbReference type="ChEBI" id="CHEBI:33019"/>
        <dbReference type="ChEBI" id="CHEBI:46858"/>
        <dbReference type="ChEBI" id="CHEBI:83624"/>
        <dbReference type="EC" id="2.7.7.108"/>
    </reaction>
</comment>
<evidence type="ECO:0000256" key="2">
    <source>
        <dbReference type="ARBA" id="ARBA00022695"/>
    </source>
</evidence>
<proteinExistence type="predicted"/>
<dbReference type="Pfam" id="PF02661">
    <property type="entry name" value="Fic"/>
    <property type="match status" value="1"/>
</dbReference>
<dbReference type="KEGG" id="beu:BE0216_03340"/>
<dbReference type="OrthoDB" id="9813719at2"/>
<dbReference type="GO" id="GO:0070733">
    <property type="term" value="F:AMPylase activity"/>
    <property type="evidence" value="ECO:0007669"/>
    <property type="project" value="UniProtKB-EC"/>
</dbReference>
<dbReference type="Proteomes" id="UP000593943">
    <property type="component" value="Chromosome"/>
</dbReference>
<dbReference type="AlphaFoldDB" id="A0A261G907"/>